<evidence type="ECO:0000313" key="3">
    <source>
        <dbReference type="Proteomes" id="UP000755104"/>
    </source>
</evidence>
<keyword evidence="3" id="KW-1185">Reference proteome</keyword>
<name>A0ABS7J3K9_9SPHN</name>
<accession>A0ABS7J3K9</accession>
<feature type="region of interest" description="Disordered" evidence="1">
    <location>
        <begin position="36"/>
        <end position="82"/>
    </location>
</feature>
<evidence type="ECO:0000256" key="1">
    <source>
        <dbReference type="SAM" id="MobiDB-lite"/>
    </source>
</evidence>
<reference evidence="2 3" key="1">
    <citation type="submission" date="2021-08" db="EMBL/GenBank/DDBJ databases">
        <title>Comparative Genomics Analysis of the Genus Qipengyuania Reveals Extensive Genetic Diversity and Metabolic Versatility, Including the Description of Fifteen Novel Species.</title>
        <authorList>
            <person name="Liu Y."/>
        </authorList>
    </citation>
    <scope>NUCLEOTIDE SEQUENCE [LARGE SCALE GENOMIC DNA]</scope>
    <source>
        <strain evidence="2 3">6D47A</strain>
    </source>
</reference>
<proteinExistence type="predicted"/>
<protein>
    <recommendedName>
        <fullName evidence="4">SH3 domain-containing protein</fullName>
    </recommendedName>
</protein>
<sequence length="154" mass="16343">MTIRPTFFALAATIILVACSEQEPRNDANGDQAIAAPEAAGPTETSLATGESMAIDAASSPPLGKTERQASWSEDPDWSNRYSPDVTYYNRTAVALPIYSEPDKNTARVLGRHEPGSAGTIVSCAKGIDWCKLDFAGADPTGWVEMDTMTGEAS</sequence>
<evidence type="ECO:0008006" key="4">
    <source>
        <dbReference type="Google" id="ProtNLM"/>
    </source>
</evidence>
<dbReference type="EMBL" id="JAIGNO010000002">
    <property type="protein sequence ID" value="MBX7481914.1"/>
    <property type="molecule type" value="Genomic_DNA"/>
</dbReference>
<comment type="caution">
    <text evidence="2">The sequence shown here is derived from an EMBL/GenBank/DDBJ whole genome shotgun (WGS) entry which is preliminary data.</text>
</comment>
<organism evidence="2 3">
    <name type="scientific">Qipengyuania qiaonensis</name>
    <dbReference type="NCBI Taxonomy" id="2867240"/>
    <lineage>
        <taxon>Bacteria</taxon>
        <taxon>Pseudomonadati</taxon>
        <taxon>Pseudomonadota</taxon>
        <taxon>Alphaproteobacteria</taxon>
        <taxon>Sphingomonadales</taxon>
        <taxon>Erythrobacteraceae</taxon>
        <taxon>Qipengyuania</taxon>
    </lineage>
</organism>
<gene>
    <name evidence="2" type="ORF">K3174_05180</name>
</gene>
<dbReference type="PROSITE" id="PS51257">
    <property type="entry name" value="PROKAR_LIPOPROTEIN"/>
    <property type="match status" value="1"/>
</dbReference>
<dbReference type="Proteomes" id="UP000755104">
    <property type="component" value="Unassembled WGS sequence"/>
</dbReference>
<evidence type="ECO:0000313" key="2">
    <source>
        <dbReference type="EMBL" id="MBX7481914.1"/>
    </source>
</evidence>
<dbReference type="RefSeq" id="WP_221556330.1">
    <property type="nucleotide sequence ID" value="NZ_JAIGNO010000002.1"/>
</dbReference>